<dbReference type="Proteomes" id="UP000694844">
    <property type="component" value="Chromosome 6"/>
</dbReference>
<keyword evidence="2" id="KW-0472">Membrane</keyword>
<keyword evidence="2" id="KW-1133">Transmembrane helix</keyword>
<gene>
    <name evidence="4" type="primary">LOC111099860</name>
</gene>
<evidence type="ECO:0000256" key="1">
    <source>
        <dbReference type="SAM" id="MobiDB-lite"/>
    </source>
</evidence>
<dbReference type="AlphaFoldDB" id="A0A8B8A7A6"/>
<dbReference type="KEGG" id="cvn:111099860"/>
<feature type="transmembrane region" description="Helical" evidence="2">
    <location>
        <begin position="215"/>
        <end position="235"/>
    </location>
</feature>
<dbReference type="RefSeq" id="XP_022287040.1">
    <property type="nucleotide sequence ID" value="XM_022431332.1"/>
</dbReference>
<proteinExistence type="predicted"/>
<protein>
    <submittedName>
        <fullName evidence="4">Uncharacterized protein LOC111099860</fullName>
    </submittedName>
</protein>
<accession>A0A8B8A7A6</accession>
<reference evidence="4" key="1">
    <citation type="submission" date="2025-08" db="UniProtKB">
        <authorList>
            <consortium name="RefSeq"/>
        </authorList>
    </citation>
    <scope>IDENTIFICATION</scope>
    <source>
        <tissue evidence="4">Whole sample</tissue>
    </source>
</reference>
<organism evidence="3 4">
    <name type="scientific">Crassostrea virginica</name>
    <name type="common">Eastern oyster</name>
    <dbReference type="NCBI Taxonomy" id="6565"/>
    <lineage>
        <taxon>Eukaryota</taxon>
        <taxon>Metazoa</taxon>
        <taxon>Spiralia</taxon>
        <taxon>Lophotrochozoa</taxon>
        <taxon>Mollusca</taxon>
        <taxon>Bivalvia</taxon>
        <taxon>Autobranchia</taxon>
        <taxon>Pteriomorphia</taxon>
        <taxon>Ostreida</taxon>
        <taxon>Ostreoidea</taxon>
        <taxon>Ostreidae</taxon>
        <taxon>Crassostrea</taxon>
    </lineage>
</organism>
<keyword evidence="3" id="KW-1185">Reference proteome</keyword>
<sequence length="281" mass="31588">MATQPFYSHFAFVCLHIFMMLSTFHIVNMQSFQQPRLQKRYTREDICNKTLFTVKEVVSCPTNKDEIQQRSKAKMCHIFPPCDQESLLYHCLIFQNKFVELCAPTEHIKGGVCPLLDKGLGRVVEDYRSSCFSCPFRYYSNESSMYSECTKQEAPSSTTITPCNKSGTRVERSSECNKPTTPVTIGVTADKETSDTSIEDAVPPKSSTGDGIQTNVIIILMAAVEAVILHGVILVDCLQRRLCKDKTHTQNTSQESKSTCNNANYESLLNKPTKSCFIEVS</sequence>
<evidence type="ECO:0000256" key="2">
    <source>
        <dbReference type="SAM" id="Phobius"/>
    </source>
</evidence>
<dbReference type="GeneID" id="111099860"/>
<name>A0A8B8A7A6_CRAVI</name>
<evidence type="ECO:0000313" key="3">
    <source>
        <dbReference type="Proteomes" id="UP000694844"/>
    </source>
</evidence>
<keyword evidence="2" id="KW-0812">Transmembrane</keyword>
<evidence type="ECO:0000313" key="4">
    <source>
        <dbReference type="RefSeq" id="XP_022287040.1"/>
    </source>
</evidence>
<feature type="region of interest" description="Disordered" evidence="1">
    <location>
        <begin position="163"/>
        <end position="185"/>
    </location>
</feature>
<feature type="transmembrane region" description="Helical" evidence="2">
    <location>
        <begin position="6"/>
        <end position="27"/>
    </location>
</feature>